<sequence>MARGCARLRAPTRVKLQQKLARRCTRIRASADDVFDRSIVRETLLHVAREAGLDGSETEEYVTQAEEELQARMHGWPPIPPKVHRDWRWLEKMAKQVEEKATNPVCLRRIYATDDEVGIIAIVERLHADRMDARGPSKDLADHTSETSGEGMHMHSKGAGGRSEQAELSWNTGPESERNGYSITAIANEKRVSTTPLPDAGWIVRLYVDKEVPIKVHWGLTGKGEKQGLWLLPPEDARPEGSECSEDACDLDLEEDGPLRSCEITIQESSPVPGIYFVAQRVDNKKWIKASDGGDFFVPLPGWETAEERRKLEGLGFFDQMPEESSSTTTQTVSESRTSMDSAEWGNGSVGSWDLLQFPVMYEQQYQLEGGKRLLLSVRAGNKGNNEDGSVYSVELLCDVQEEGPLILHWGLAQENVDCPYELSNSTDLSECALSWQTPSEVPDNSECGGESCNTQFASVSGGTWRRATIDLKPSDGVMGIYFVLQIGHHWVSDADGNDFYVPIPSGILHQLATEAAQAPDVMHQHIFPLGRSGCSGHLLALISEHNKSYMIELFSDSPEPLVLHWGIAEVEPFGWAVPPEGIVPPGSVVLPRACETPFFVAPASLVNELHGALVDLGGSDGSVGDVGLHPGRGLANLQRACIIVPTEHKEIVGLTFVLRNEDSSKWFKDQWNNFFLTWHTNELA</sequence>
<proteinExistence type="predicted"/>
<gene>
    <name evidence="5" type="ORF">PSAL00342_LOCUS4632</name>
</gene>
<feature type="domain" description="Alpha-glucan water dikinase-like N-terminal Ig-like" evidence="4">
    <location>
        <begin position="364"/>
        <end position="504"/>
    </location>
</feature>
<evidence type="ECO:0000313" key="5">
    <source>
        <dbReference type="EMBL" id="CAE0610797.1"/>
    </source>
</evidence>
<evidence type="ECO:0000259" key="4">
    <source>
        <dbReference type="Pfam" id="PF23166"/>
    </source>
</evidence>
<name>A0A7S3XCR6_9CHLO</name>
<dbReference type="InterPro" id="IPR056301">
    <property type="entry name" value="GWD-like_N_Ig"/>
</dbReference>
<feature type="region of interest" description="Disordered" evidence="3">
    <location>
        <begin position="133"/>
        <end position="178"/>
    </location>
</feature>
<protein>
    <recommendedName>
        <fullName evidence="4">Alpha-glucan water dikinase-like N-terminal Ig-like domain-containing protein</fullName>
    </recommendedName>
</protein>
<evidence type="ECO:0000256" key="1">
    <source>
        <dbReference type="ARBA" id="ARBA00022723"/>
    </source>
</evidence>
<feature type="compositionally biased region" description="Basic and acidic residues" evidence="3">
    <location>
        <begin position="133"/>
        <end position="145"/>
    </location>
</feature>
<feature type="region of interest" description="Disordered" evidence="3">
    <location>
        <begin position="320"/>
        <end position="344"/>
    </location>
</feature>
<feature type="compositionally biased region" description="Polar residues" evidence="3">
    <location>
        <begin position="166"/>
        <end position="178"/>
    </location>
</feature>
<feature type="domain" description="Alpha-glucan water dikinase-like N-terminal Ig-like" evidence="4">
    <location>
        <begin position="200"/>
        <end position="300"/>
    </location>
</feature>
<reference evidence="5" key="1">
    <citation type="submission" date="2021-01" db="EMBL/GenBank/DDBJ databases">
        <authorList>
            <person name="Corre E."/>
            <person name="Pelletier E."/>
            <person name="Niang G."/>
            <person name="Scheremetjew M."/>
            <person name="Finn R."/>
            <person name="Kale V."/>
            <person name="Holt S."/>
            <person name="Cochrane G."/>
            <person name="Meng A."/>
            <person name="Brown T."/>
            <person name="Cohen L."/>
        </authorList>
    </citation>
    <scope>NUCLEOTIDE SEQUENCE</scope>
    <source>
        <strain evidence="5">CCMP1897</strain>
    </source>
</reference>
<evidence type="ECO:0000256" key="2">
    <source>
        <dbReference type="ARBA" id="ARBA00023277"/>
    </source>
</evidence>
<dbReference type="Pfam" id="PF23166">
    <property type="entry name" value="Ig_N_CWD1"/>
    <property type="match status" value="3"/>
</dbReference>
<dbReference type="GO" id="GO:0046872">
    <property type="term" value="F:metal ion binding"/>
    <property type="evidence" value="ECO:0007669"/>
    <property type="project" value="UniProtKB-KW"/>
</dbReference>
<feature type="compositionally biased region" description="Low complexity" evidence="3">
    <location>
        <begin position="323"/>
        <end position="339"/>
    </location>
</feature>
<evidence type="ECO:0000256" key="3">
    <source>
        <dbReference type="SAM" id="MobiDB-lite"/>
    </source>
</evidence>
<keyword evidence="1" id="KW-0479">Metal-binding</keyword>
<dbReference type="EMBL" id="HBIS01005136">
    <property type="protein sequence ID" value="CAE0610797.1"/>
    <property type="molecule type" value="Transcribed_RNA"/>
</dbReference>
<organism evidence="5">
    <name type="scientific">Picocystis salinarum</name>
    <dbReference type="NCBI Taxonomy" id="88271"/>
    <lineage>
        <taxon>Eukaryota</taxon>
        <taxon>Viridiplantae</taxon>
        <taxon>Chlorophyta</taxon>
        <taxon>Picocystophyceae</taxon>
        <taxon>Picocystales</taxon>
        <taxon>Picocystaceae</taxon>
        <taxon>Picocystis</taxon>
    </lineage>
</organism>
<keyword evidence="2" id="KW-0119">Carbohydrate metabolism</keyword>
<dbReference type="AlphaFoldDB" id="A0A7S3XCR6"/>
<dbReference type="PANTHER" id="PTHR46999">
    <property type="entry name" value="ALPHA-GLUCAN WATER DIKINASE 1, CHLOROPLASTIC-RELATED"/>
    <property type="match status" value="1"/>
</dbReference>
<accession>A0A7S3XCR6</accession>
<dbReference type="PANTHER" id="PTHR46999:SF1">
    <property type="entry name" value="ALPHA-GLUCAN WATER DIKINASE 1, CHLOROPLASTIC"/>
    <property type="match status" value="1"/>
</dbReference>
<feature type="domain" description="Alpha-glucan water dikinase-like N-terminal Ig-like" evidence="4">
    <location>
        <begin position="546"/>
        <end position="677"/>
    </location>
</feature>